<accession>A0ABW1R266</accession>
<dbReference type="InterPro" id="IPR042188">
    <property type="entry name" value="MmgE/PrpD_sf_2"/>
</dbReference>
<name>A0ABW1R266_9ACTN</name>
<dbReference type="Pfam" id="PF03972">
    <property type="entry name" value="MmgE_PrpD_N"/>
    <property type="match status" value="1"/>
</dbReference>
<evidence type="ECO:0000256" key="1">
    <source>
        <dbReference type="ARBA" id="ARBA00006174"/>
    </source>
</evidence>
<dbReference type="InterPro" id="IPR042183">
    <property type="entry name" value="MmgE/PrpD_sf_1"/>
</dbReference>
<comment type="caution">
    <text evidence="4">The sequence shown here is derived from an EMBL/GenBank/DDBJ whole genome shotgun (WGS) entry which is preliminary data.</text>
</comment>
<dbReference type="Pfam" id="PF19305">
    <property type="entry name" value="MmgE_PrpD_C"/>
    <property type="match status" value="1"/>
</dbReference>
<dbReference type="InterPro" id="IPR005656">
    <property type="entry name" value="MmgE_PrpD"/>
</dbReference>
<protein>
    <submittedName>
        <fullName evidence="4">MmgE/PrpD family protein</fullName>
    </submittedName>
</protein>
<dbReference type="PANTHER" id="PTHR16943">
    <property type="entry name" value="2-METHYLCITRATE DEHYDRATASE-RELATED"/>
    <property type="match status" value="1"/>
</dbReference>
<dbReference type="Gene3D" id="3.30.1330.120">
    <property type="entry name" value="2-methylcitrate dehydratase PrpD"/>
    <property type="match status" value="1"/>
</dbReference>
<gene>
    <name evidence="4" type="ORF">ACFPWU_13510</name>
</gene>
<feature type="domain" description="MmgE/PrpD C-terminal" evidence="3">
    <location>
        <begin position="274"/>
        <end position="430"/>
    </location>
</feature>
<dbReference type="InterPro" id="IPR045336">
    <property type="entry name" value="MmgE_PrpD_N"/>
</dbReference>
<dbReference type="Gene3D" id="1.10.4100.10">
    <property type="entry name" value="2-methylcitrate dehydratase PrpD"/>
    <property type="match status" value="1"/>
</dbReference>
<evidence type="ECO:0000259" key="3">
    <source>
        <dbReference type="Pfam" id="PF19305"/>
    </source>
</evidence>
<dbReference type="EMBL" id="JBHSQI010000008">
    <property type="protein sequence ID" value="MFC6154680.1"/>
    <property type="molecule type" value="Genomic_DNA"/>
</dbReference>
<keyword evidence="5" id="KW-1185">Reference proteome</keyword>
<sequence>MIARELAAWVVGPVTVPAAVEHAALRHLLDGLGNAVAGARAGAAAPAVTVALGLGGPAEATVLGTTEKISAVAAGLANGTLVHALDFDDTHAGGLVHSTSVVLPAAFAVGEQVGATGREILDAAVVGYEVACRVAAAAPNGFHSGGLHATMVAGVFSSAAIAARLMKLDVETTVNALGLAGSQAGGLLAFLATGASTKQLHPGFASQAGIQAARLAAAGATGPDTVFDGPHGVYEALAPAALAKGIVDRSVLTRGLGSPDAADWETTRIGIKPWPTCQLAHVTMAAAQEALATAGVTAAEVAGVHAQVHPDSAAVVCATDRDLARPASGYAAKFSLPWSVAAILVDGHVGVETYTEANLKRAEISDLAARVTFDVVDPGVVAADAAGDVVLTLTDGRTVAGHLDRSPGGGSNPLSDEGLFAKFAGNVAPNEPSLAEDLAAALRALPEAADLTLVLTLAAQAASPVPAQEA</sequence>
<evidence type="ECO:0000259" key="2">
    <source>
        <dbReference type="Pfam" id="PF03972"/>
    </source>
</evidence>
<comment type="similarity">
    <text evidence="1">Belongs to the PrpD family.</text>
</comment>
<evidence type="ECO:0000313" key="4">
    <source>
        <dbReference type="EMBL" id="MFC6154680.1"/>
    </source>
</evidence>
<reference evidence="5" key="1">
    <citation type="journal article" date="2019" name="Int. J. Syst. Evol. Microbiol.">
        <title>The Global Catalogue of Microorganisms (GCM) 10K type strain sequencing project: providing services to taxonomists for standard genome sequencing and annotation.</title>
        <authorList>
            <consortium name="The Broad Institute Genomics Platform"/>
            <consortium name="The Broad Institute Genome Sequencing Center for Infectious Disease"/>
            <person name="Wu L."/>
            <person name="Ma J."/>
        </authorList>
    </citation>
    <scope>NUCLEOTIDE SEQUENCE [LARGE SCALE GENOMIC DNA]</scope>
    <source>
        <strain evidence="5">DFY28</strain>
    </source>
</reference>
<dbReference type="RefSeq" id="WP_128220919.1">
    <property type="nucleotide sequence ID" value="NZ_CP034929.1"/>
</dbReference>
<dbReference type="InterPro" id="IPR045337">
    <property type="entry name" value="MmgE_PrpD_C"/>
</dbReference>
<dbReference type="SUPFAM" id="SSF103378">
    <property type="entry name" value="2-methylcitrate dehydratase PrpD"/>
    <property type="match status" value="1"/>
</dbReference>
<feature type="domain" description="MmgE/PrpD N-terminal" evidence="2">
    <location>
        <begin position="5"/>
        <end position="239"/>
    </location>
</feature>
<dbReference type="Proteomes" id="UP001596098">
    <property type="component" value="Unassembled WGS sequence"/>
</dbReference>
<dbReference type="InterPro" id="IPR036148">
    <property type="entry name" value="MmgE/PrpD_sf"/>
</dbReference>
<evidence type="ECO:0000313" key="5">
    <source>
        <dbReference type="Proteomes" id="UP001596098"/>
    </source>
</evidence>
<proteinExistence type="inferred from homology"/>
<dbReference type="PANTHER" id="PTHR16943:SF8">
    <property type="entry name" value="2-METHYLCITRATE DEHYDRATASE"/>
    <property type="match status" value="1"/>
</dbReference>
<organism evidence="4 5">
    <name type="scientific">Nocardioides yefusunii</name>
    <dbReference type="NCBI Taxonomy" id="2500546"/>
    <lineage>
        <taxon>Bacteria</taxon>
        <taxon>Bacillati</taxon>
        <taxon>Actinomycetota</taxon>
        <taxon>Actinomycetes</taxon>
        <taxon>Propionibacteriales</taxon>
        <taxon>Nocardioidaceae</taxon>
        <taxon>Nocardioides</taxon>
    </lineage>
</organism>